<name>A0AAW6KG18_9BACI</name>
<keyword evidence="1" id="KW-1133">Transmembrane helix</keyword>
<protein>
    <recommendedName>
        <fullName evidence="4">DUF3796 domain-containing protein</fullName>
    </recommendedName>
</protein>
<dbReference type="Proteomes" id="UP001216709">
    <property type="component" value="Unassembled WGS sequence"/>
</dbReference>
<evidence type="ECO:0000256" key="1">
    <source>
        <dbReference type="SAM" id="Phobius"/>
    </source>
</evidence>
<reference evidence="2" key="1">
    <citation type="submission" date="2022-12" db="EMBL/GenBank/DDBJ databases">
        <title>Draft Genome Sequences of Bacillus licheniformis and Bacillus paralicheniformis strains isolated from Irish skim milk powders.</title>
        <authorList>
            <person name="Lourenco A."/>
            <person name="Li F."/>
            <person name="Geraldine D."/>
            <person name="Tobin J.T."/>
            <person name="Butler F."/>
            <person name="Jordan K."/>
            <person name="Obrien T."/>
        </authorList>
    </citation>
    <scope>NUCLEOTIDE SEQUENCE</scope>
    <source>
        <strain evidence="2">3370</strain>
    </source>
</reference>
<keyword evidence="1" id="KW-0812">Transmembrane</keyword>
<keyword evidence="1" id="KW-0472">Membrane</keyword>
<evidence type="ECO:0008006" key="4">
    <source>
        <dbReference type="Google" id="ProtNLM"/>
    </source>
</evidence>
<organism evidence="2 3">
    <name type="scientific">Bacillus paralicheniformis</name>
    <dbReference type="NCBI Taxonomy" id="1648923"/>
    <lineage>
        <taxon>Bacteria</taxon>
        <taxon>Bacillati</taxon>
        <taxon>Bacillota</taxon>
        <taxon>Bacilli</taxon>
        <taxon>Bacillales</taxon>
        <taxon>Bacillaceae</taxon>
        <taxon>Bacillus</taxon>
    </lineage>
</organism>
<proteinExistence type="predicted"/>
<feature type="transmembrane region" description="Helical" evidence="1">
    <location>
        <begin position="101"/>
        <end position="121"/>
    </location>
</feature>
<feature type="transmembrane region" description="Helical" evidence="1">
    <location>
        <begin position="7"/>
        <end position="27"/>
    </location>
</feature>
<feature type="transmembrane region" description="Helical" evidence="1">
    <location>
        <begin position="76"/>
        <end position="95"/>
    </location>
</feature>
<gene>
    <name evidence="2" type="ORF">PVN32_20755</name>
</gene>
<dbReference type="RefSeq" id="WP_025811084.1">
    <property type="nucleotide sequence ID" value="NZ_AP023088.1"/>
</dbReference>
<dbReference type="EMBL" id="JARAFO010000150">
    <property type="protein sequence ID" value="MDE1454580.1"/>
    <property type="molecule type" value="Genomic_DNA"/>
</dbReference>
<comment type="caution">
    <text evidence="2">The sequence shown here is derived from an EMBL/GenBank/DDBJ whole genome shotgun (WGS) entry which is preliminary data.</text>
</comment>
<accession>A0AAW6KG18</accession>
<dbReference type="AlphaFoldDB" id="A0AAW6KG18"/>
<evidence type="ECO:0000313" key="2">
    <source>
        <dbReference type="EMBL" id="MDE1454580.1"/>
    </source>
</evidence>
<evidence type="ECO:0000313" key="3">
    <source>
        <dbReference type="Proteomes" id="UP001216709"/>
    </source>
</evidence>
<sequence length="125" mass="14059">MSTRKIGAIIIGIATLIAIAYTTYKMMSGKDVGFNEIITISIFFMMFFSVMAREDKKEEDQSDELDQKVLEKSSKISYFILLFAILLAVFADQLVNGTINIFLLAVLSLGMVIFPVVEYLVAKKR</sequence>
<feature type="transmembrane region" description="Helical" evidence="1">
    <location>
        <begin position="33"/>
        <end position="52"/>
    </location>
</feature>